<feature type="region of interest" description="Disordered" evidence="1">
    <location>
        <begin position="56"/>
        <end position="82"/>
    </location>
</feature>
<dbReference type="EMBL" id="VUMY01000002">
    <property type="protein sequence ID" value="MST48923.1"/>
    <property type="molecule type" value="Genomic_DNA"/>
</dbReference>
<reference evidence="2 3" key="1">
    <citation type="submission" date="2019-08" db="EMBL/GenBank/DDBJ databases">
        <title>In-depth cultivation of the pig gut microbiome towards novel bacterial diversity and tailored functional studies.</title>
        <authorList>
            <person name="Wylensek D."/>
            <person name="Hitch T.C.A."/>
            <person name="Clavel T."/>
        </authorList>
    </citation>
    <scope>NUCLEOTIDE SEQUENCE [LARGE SCALE GENOMIC DNA]</scope>
    <source>
        <strain evidence="2 3">RF-GAM-744-WT-7</strain>
    </source>
</reference>
<gene>
    <name evidence="2" type="ORF">FYJ63_01410</name>
</gene>
<dbReference type="Proteomes" id="UP000442535">
    <property type="component" value="Unassembled WGS sequence"/>
</dbReference>
<comment type="caution">
    <text evidence="2">The sequence shown here is derived from an EMBL/GenBank/DDBJ whole genome shotgun (WGS) entry which is preliminary data.</text>
</comment>
<feature type="region of interest" description="Disordered" evidence="1">
    <location>
        <begin position="137"/>
        <end position="169"/>
    </location>
</feature>
<proteinExistence type="predicted"/>
<accession>A0A7K0K0B4</accession>
<dbReference type="AlphaFoldDB" id="A0A7K0K0B4"/>
<organism evidence="2 3">
    <name type="scientific">Mobiluncus porci</name>
    <dbReference type="NCBI Taxonomy" id="2652278"/>
    <lineage>
        <taxon>Bacteria</taxon>
        <taxon>Bacillati</taxon>
        <taxon>Actinomycetota</taxon>
        <taxon>Actinomycetes</taxon>
        <taxon>Actinomycetales</taxon>
        <taxon>Actinomycetaceae</taxon>
        <taxon>Mobiluncus</taxon>
    </lineage>
</organism>
<feature type="compositionally biased region" description="Basic and acidic residues" evidence="1">
    <location>
        <begin position="56"/>
        <end position="81"/>
    </location>
</feature>
<evidence type="ECO:0008006" key="4">
    <source>
        <dbReference type="Google" id="ProtNLM"/>
    </source>
</evidence>
<evidence type="ECO:0000313" key="3">
    <source>
        <dbReference type="Proteomes" id="UP000442535"/>
    </source>
</evidence>
<evidence type="ECO:0000313" key="2">
    <source>
        <dbReference type="EMBL" id="MST48923.1"/>
    </source>
</evidence>
<protein>
    <recommendedName>
        <fullName evidence="4">Scaffolding protein</fullName>
    </recommendedName>
</protein>
<evidence type="ECO:0000256" key="1">
    <source>
        <dbReference type="SAM" id="MobiDB-lite"/>
    </source>
</evidence>
<name>A0A7K0K0B4_9ACTO</name>
<dbReference type="RefSeq" id="WP_154543090.1">
    <property type="nucleotide sequence ID" value="NZ_VUMY01000002.1"/>
</dbReference>
<keyword evidence="3" id="KW-1185">Reference proteome</keyword>
<sequence length="183" mass="19688">MTENDAPVEKTFTVAELNERINAARAQAERAGKREVAESLGFEDAEKLKAFIDQAKADRQAAETETEKKERELADREKALSEKTAQTAAAEALLLKKSALIELGATGDNLSDAVRLLDIPSDASADEVKTAAEGLKTRRPEMFNAVKTPNIPPVNTPASPDTGSKPGGLGRVYAEKYGYVKAE</sequence>